<accession>A0A6C0D4H3</accession>
<proteinExistence type="predicted"/>
<dbReference type="EMBL" id="MN739534">
    <property type="protein sequence ID" value="QHT11282.1"/>
    <property type="molecule type" value="Genomic_DNA"/>
</dbReference>
<reference evidence="1" key="1">
    <citation type="journal article" date="2020" name="Nature">
        <title>Giant virus diversity and host interactions through global metagenomics.</title>
        <authorList>
            <person name="Schulz F."/>
            <person name="Roux S."/>
            <person name="Paez-Espino D."/>
            <person name="Jungbluth S."/>
            <person name="Walsh D.A."/>
            <person name="Denef V.J."/>
            <person name="McMahon K.D."/>
            <person name="Konstantinidis K.T."/>
            <person name="Eloe-Fadrosh E.A."/>
            <person name="Kyrpides N.C."/>
            <person name="Woyke T."/>
        </authorList>
    </citation>
    <scope>NUCLEOTIDE SEQUENCE</scope>
    <source>
        <strain evidence="1">GVMAG-M-3300023174-116</strain>
    </source>
</reference>
<organism evidence="1">
    <name type="scientific">viral metagenome</name>
    <dbReference type="NCBI Taxonomy" id="1070528"/>
    <lineage>
        <taxon>unclassified sequences</taxon>
        <taxon>metagenomes</taxon>
        <taxon>organismal metagenomes</taxon>
    </lineage>
</organism>
<protein>
    <submittedName>
        <fullName evidence="1">Uncharacterized protein</fullName>
    </submittedName>
</protein>
<dbReference type="AlphaFoldDB" id="A0A6C0D4H3"/>
<name>A0A6C0D4H3_9ZZZZ</name>
<sequence length="290" mass="34640">MIVYIYVNPITLKFFIDYINSIIINYNDVVLILDLNKLFVIINNISNKITNDIIIFMQTLPDIPDIPNIPNIPNILNNIYILNTEQLTREEELNRIQCYITNNIKIIDYSKSNIYCLKSKNINNNILYIPYLVNHNEIYNYDKIYDIAYIGHFVNEKSYRMTIINSLKKLGVQTNEIKGYSIERDNLLFRYKILLNIHYNETYNVFEQMRCNRCIFNKVIVITQKSIDIDFELKEYIIESEYDNLVDTTINVINNYKYYYDKLFSNFDIDKISKNYLKIADDTFNSIKQI</sequence>
<evidence type="ECO:0000313" key="1">
    <source>
        <dbReference type="EMBL" id="QHT11282.1"/>
    </source>
</evidence>